<reference evidence="5 6" key="2">
    <citation type="journal article" date="2009" name="PLoS ONE">
        <title>An integrated genetic and cytogenetic map of the cucumber genome.</title>
        <authorList>
            <person name="Ren Y."/>
            <person name="Zhang Z."/>
            <person name="Liu J."/>
            <person name="Staub J.E."/>
            <person name="Han Y."/>
            <person name="Cheng Z."/>
            <person name="Li X."/>
            <person name="Lu J."/>
            <person name="Miao H."/>
            <person name="Kang H."/>
            <person name="Xie B."/>
            <person name="Gu X."/>
            <person name="Wang X."/>
            <person name="Du Y."/>
            <person name="Jin W."/>
            <person name="Huang S."/>
        </authorList>
    </citation>
    <scope>NUCLEOTIDE SEQUENCE [LARGE SCALE GENOMIC DNA]</scope>
    <source>
        <strain evidence="6">cv. 9930</strain>
    </source>
</reference>
<evidence type="ECO:0000256" key="2">
    <source>
        <dbReference type="ARBA" id="ARBA00022723"/>
    </source>
</evidence>
<keyword evidence="2" id="KW-0479">Metal-binding</keyword>
<evidence type="ECO:0000256" key="4">
    <source>
        <dbReference type="ARBA" id="ARBA00023049"/>
    </source>
</evidence>
<evidence type="ECO:0000313" key="5">
    <source>
        <dbReference type="EMBL" id="KGN53686.1"/>
    </source>
</evidence>
<dbReference type="Proteomes" id="UP000029981">
    <property type="component" value="Chromosome 4"/>
</dbReference>
<keyword evidence="6" id="KW-1185">Reference proteome</keyword>
<dbReference type="AlphaFoldDB" id="A0A0A0L0M9"/>
<dbReference type="PANTHER" id="PTHR48480:SF2">
    <property type="entry name" value="PEPTIDASE D"/>
    <property type="match status" value="1"/>
</dbReference>
<evidence type="ECO:0000256" key="3">
    <source>
        <dbReference type="ARBA" id="ARBA00022801"/>
    </source>
</evidence>
<dbReference type="Gramene" id="KGN53686">
    <property type="protein sequence ID" value="KGN53686"/>
    <property type="gene ID" value="Csa_4G102350"/>
</dbReference>
<reference evidence="5 6" key="3">
    <citation type="journal article" date="2010" name="BMC Genomics">
        <title>Transcriptome sequencing and comparative analysis of cucumber flowers with different sex types.</title>
        <authorList>
            <person name="Guo S."/>
            <person name="Zheng Y."/>
            <person name="Joung J.G."/>
            <person name="Liu S."/>
            <person name="Zhang Z."/>
            <person name="Crasta O.R."/>
            <person name="Sobral B.W."/>
            <person name="Xu Y."/>
            <person name="Huang S."/>
            <person name="Fei Z."/>
        </authorList>
    </citation>
    <scope>NUCLEOTIDE SEQUENCE [LARGE SCALE GENOMIC DNA]</scope>
    <source>
        <strain evidence="6">cv. 9930</strain>
    </source>
</reference>
<keyword evidence="1" id="KW-0645">Protease</keyword>
<protein>
    <submittedName>
        <fullName evidence="5">Uncharacterized protein</fullName>
    </submittedName>
</protein>
<evidence type="ECO:0000313" key="6">
    <source>
        <dbReference type="Proteomes" id="UP000029981"/>
    </source>
</evidence>
<reference evidence="5 6" key="1">
    <citation type="journal article" date="2009" name="Nat. Genet.">
        <title>The genome of the cucumber, Cucumis sativus L.</title>
        <authorList>
            <person name="Huang S."/>
            <person name="Li R."/>
            <person name="Zhang Z."/>
            <person name="Li L."/>
            <person name="Gu X."/>
            <person name="Fan W."/>
            <person name="Lucas W.J."/>
            <person name="Wang X."/>
            <person name="Xie B."/>
            <person name="Ni P."/>
            <person name="Ren Y."/>
            <person name="Zhu H."/>
            <person name="Li J."/>
            <person name="Lin K."/>
            <person name="Jin W."/>
            <person name="Fei Z."/>
            <person name="Li G."/>
            <person name="Staub J."/>
            <person name="Kilian A."/>
            <person name="van der Vossen E.A."/>
            <person name="Wu Y."/>
            <person name="Guo J."/>
            <person name="He J."/>
            <person name="Jia Z."/>
            <person name="Ren Y."/>
            <person name="Tian G."/>
            <person name="Lu Y."/>
            <person name="Ruan J."/>
            <person name="Qian W."/>
            <person name="Wang M."/>
            <person name="Huang Q."/>
            <person name="Li B."/>
            <person name="Xuan Z."/>
            <person name="Cao J."/>
            <person name="Asan"/>
            <person name="Wu Z."/>
            <person name="Zhang J."/>
            <person name="Cai Q."/>
            <person name="Bai Y."/>
            <person name="Zhao B."/>
            <person name="Han Y."/>
            <person name="Li Y."/>
            <person name="Li X."/>
            <person name="Wang S."/>
            <person name="Shi Q."/>
            <person name="Liu S."/>
            <person name="Cho W.K."/>
            <person name="Kim J.Y."/>
            <person name="Xu Y."/>
            <person name="Heller-Uszynska K."/>
            <person name="Miao H."/>
            <person name="Cheng Z."/>
            <person name="Zhang S."/>
            <person name="Wu J."/>
            <person name="Yang Y."/>
            <person name="Kang H."/>
            <person name="Li M."/>
            <person name="Liang H."/>
            <person name="Ren X."/>
            <person name="Shi Z."/>
            <person name="Wen M."/>
            <person name="Jian M."/>
            <person name="Yang H."/>
            <person name="Zhang G."/>
            <person name="Yang Z."/>
            <person name="Chen R."/>
            <person name="Liu S."/>
            <person name="Li J."/>
            <person name="Ma L."/>
            <person name="Liu H."/>
            <person name="Zhou Y."/>
            <person name="Zhao J."/>
            <person name="Fang X."/>
            <person name="Li G."/>
            <person name="Fang L."/>
            <person name="Li Y."/>
            <person name="Liu D."/>
            <person name="Zheng H."/>
            <person name="Zhang Y."/>
            <person name="Qin N."/>
            <person name="Li Z."/>
            <person name="Yang G."/>
            <person name="Yang S."/>
            <person name="Bolund L."/>
            <person name="Kristiansen K."/>
            <person name="Zheng H."/>
            <person name="Li S."/>
            <person name="Zhang X."/>
            <person name="Yang H."/>
            <person name="Wang J."/>
            <person name="Sun R."/>
            <person name="Zhang B."/>
            <person name="Jiang S."/>
            <person name="Wang J."/>
            <person name="Du Y."/>
            <person name="Li S."/>
        </authorList>
    </citation>
    <scope>NUCLEOTIDE SEQUENCE [LARGE SCALE GENOMIC DNA]</scope>
    <source>
        <strain evidence="6">cv. 9930</strain>
    </source>
</reference>
<keyword evidence="4" id="KW-0482">Metalloprotease</keyword>
<dbReference type="GO" id="GO:0006508">
    <property type="term" value="P:proteolysis"/>
    <property type="evidence" value="ECO:0007669"/>
    <property type="project" value="UniProtKB-KW"/>
</dbReference>
<dbReference type="GO" id="GO:0008237">
    <property type="term" value="F:metallopeptidase activity"/>
    <property type="evidence" value="ECO:0007669"/>
    <property type="project" value="UniProtKB-KW"/>
</dbReference>
<organism evidence="5 6">
    <name type="scientific">Cucumis sativus</name>
    <name type="common">Cucumber</name>
    <dbReference type="NCBI Taxonomy" id="3659"/>
    <lineage>
        <taxon>Eukaryota</taxon>
        <taxon>Viridiplantae</taxon>
        <taxon>Streptophyta</taxon>
        <taxon>Embryophyta</taxon>
        <taxon>Tracheophyta</taxon>
        <taxon>Spermatophyta</taxon>
        <taxon>Magnoliopsida</taxon>
        <taxon>eudicotyledons</taxon>
        <taxon>Gunneridae</taxon>
        <taxon>Pentapetalae</taxon>
        <taxon>rosids</taxon>
        <taxon>fabids</taxon>
        <taxon>Cucurbitales</taxon>
        <taxon>Cucurbitaceae</taxon>
        <taxon>Benincaseae</taxon>
        <taxon>Cucumis</taxon>
    </lineage>
</organism>
<keyword evidence="3" id="KW-0378">Hydrolase</keyword>
<dbReference type="InterPro" id="IPR052433">
    <property type="entry name" value="X-Pro_dipept-like"/>
</dbReference>
<proteinExistence type="predicted"/>
<dbReference type="GO" id="GO:0046872">
    <property type="term" value="F:metal ion binding"/>
    <property type="evidence" value="ECO:0007669"/>
    <property type="project" value="UniProtKB-KW"/>
</dbReference>
<dbReference type="PANTHER" id="PTHR48480">
    <property type="match status" value="1"/>
</dbReference>
<reference evidence="5 6" key="4">
    <citation type="journal article" date="2011" name="BMC Genomics">
        <title>RNA-Seq improves annotation of protein-coding genes in the cucumber genome.</title>
        <authorList>
            <person name="Li Z."/>
            <person name="Zhang Z."/>
            <person name="Yan P."/>
            <person name="Huang S."/>
            <person name="Fei Z."/>
            <person name="Lin K."/>
        </authorList>
    </citation>
    <scope>NUCLEOTIDE SEQUENCE [LARGE SCALE GENOMIC DNA]</scope>
    <source>
        <strain evidence="6">cv. 9930</strain>
    </source>
</reference>
<accession>A0A0A0L0M9</accession>
<name>A0A0A0L0M9_CUCSA</name>
<sequence>MPIDMVQGLVAHAWPSGLLCANLTKEINTFVTDLNMHPILTKCRALKSELELALIQFANDISSEAHVQVTISSKTFTKRWVLDCG</sequence>
<dbReference type="EMBL" id="CM002925">
    <property type="protein sequence ID" value="KGN53686.1"/>
    <property type="molecule type" value="Genomic_DNA"/>
</dbReference>
<gene>
    <name evidence="5" type="ORF">Csa_4G102350</name>
</gene>
<dbReference type="STRING" id="3659.A0A0A0L0M9"/>
<evidence type="ECO:0000256" key="1">
    <source>
        <dbReference type="ARBA" id="ARBA00022670"/>
    </source>
</evidence>